<dbReference type="AlphaFoldDB" id="A0AAW1GNK8"/>
<feature type="domain" description="BSD" evidence="2">
    <location>
        <begin position="123"/>
        <end position="161"/>
    </location>
</feature>
<gene>
    <name evidence="3" type="ORF">RND81_14G003700</name>
</gene>
<sequence>MAGNGGEKLVMRNVKYKSAPKAAGVPGVLIMTLEEFTFTPSDRTSVGVKVPFASTKGIFVTKEGVGKKALLNVTKGVGSEGYIFEFENFRERDLCREHVCKAQTAVQGDKGSTDKLARKQLSEKEMVQRIKLLQDDSELAKLHQQLVIPGILTENEFWATRKKLLTGENRSSHQRAGLKSAMLSVITPQNDGRSNKVTFNLTPEIIHQIFAEKPVVHQAFLKMVPKRMTETEFWNKYCRAEYLHSTRNAVAAAAEAAEDEDLATFLKQDDILTNEARRKIRKVDPTLDMEADQGDDYTHLPDHGISRDGIKEIPEPPTHYDQYKRNFLQDLNRHAEVVLDGRTIDVELGDTKSLAEAFARSKQDTSNEISDVNNNQERFNRASKMTEIEDLQAPHEPPVAPLSIKDPRDYFYSQQANALKTLGDTTSGARSVNRHIQTQEAYTCMRESLSDIISVGLHDSMIKPEVALKVCVCNVLNGLTHNISSTKYNLGTNNRETILDQLPSMTRDQLLNHWTSIQELLKHFWSSYPIKVDYLATKVNKLKDAMQHIYPKLQEIKESVPSDLRHQVSLLVQPMVQALDAAFAHYDTDLQKRMAKSGSKANGRV</sequence>
<dbReference type="GO" id="GO:0000439">
    <property type="term" value="C:transcription factor TFIIH core complex"/>
    <property type="evidence" value="ECO:0007669"/>
    <property type="project" value="InterPro"/>
</dbReference>
<dbReference type="PROSITE" id="PS50858">
    <property type="entry name" value="BSD"/>
    <property type="match status" value="2"/>
</dbReference>
<evidence type="ECO:0000259" key="2">
    <source>
        <dbReference type="PROSITE" id="PS50858"/>
    </source>
</evidence>
<dbReference type="EMBL" id="JBDFQZ010000014">
    <property type="protein sequence ID" value="KAK9663871.1"/>
    <property type="molecule type" value="Genomic_DNA"/>
</dbReference>
<accession>A0AAW1GNK8</accession>
<evidence type="ECO:0000256" key="1">
    <source>
        <dbReference type="SAM" id="MobiDB-lite"/>
    </source>
</evidence>
<evidence type="ECO:0000313" key="4">
    <source>
        <dbReference type="Proteomes" id="UP001443914"/>
    </source>
</evidence>
<proteinExistence type="predicted"/>
<keyword evidence="4" id="KW-1185">Reference proteome</keyword>
<dbReference type="Pfam" id="PF03909">
    <property type="entry name" value="BSD"/>
    <property type="match status" value="1"/>
</dbReference>
<name>A0AAW1GNK8_SAPOF</name>
<reference evidence="3" key="1">
    <citation type="submission" date="2024-03" db="EMBL/GenBank/DDBJ databases">
        <title>WGS assembly of Saponaria officinalis var. Norfolk2.</title>
        <authorList>
            <person name="Jenkins J."/>
            <person name="Shu S."/>
            <person name="Grimwood J."/>
            <person name="Barry K."/>
            <person name="Goodstein D."/>
            <person name="Schmutz J."/>
            <person name="Leebens-Mack J."/>
            <person name="Osbourn A."/>
        </authorList>
    </citation>
    <scope>NUCLEOTIDE SEQUENCE [LARGE SCALE GENOMIC DNA]</scope>
    <source>
        <strain evidence="3">JIC</strain>
    </source>
</reference>
<dbReference type="Gene3D" id="6.10.140.1200">
    <property type="match status" value="1"/>
</dbReference>
<evidence type="ECO:0000313" key="3">
    <source>
        <dbReference type="EMBL" id="KAK9663871.1"/>
    </source>
</evidence>
<dbReference type="InterPro" id="IPR005607">
    <property type="entry name" value="BSD_dom"/>
</dbReference>
<dbReference type="GO" id="GO:0006289">
    <property type="term" value="P:nucleotide-excision repair"/>
    <property type="evidence" value="ECO:0007669"/>
    <property type="project" value="InterPro"/>
</dbReference>
<dbReference type="SMART" id="SM00751">
    <property type="entry name" value="BSD"/>
    <property type="match status" value="2"/>
</dbReference>
<dbReference type="InterPro" id="IPR035925">
    <property type="entry name" value="BSD_dom_sf"/>
</dbReference>
<dbReference type="Gene3D" id="1.10.3970.10">
    <property type="entry name" value="BSD domain"/>
    <property type="match status" value="1"/>
</dbReference>
<dbReference type="GO" id="GO:0006351">
    <property type="term" value="P:DNA-templated transcription"/>
    <property type="evidence" value="ECO:0007669"/>
    <property type="project" value="InterPro"/>
</dbReference>
<comment type="caution">
    <text evidence="3">The sequence shown here is derived from an EMBL/GenBank/DDBJ whole genome shotgun (WGS) entry which is preliminary data.</text>
</comment>
<dbReference type="SUPFAM" id="SSF140383">
    <property type="entry name" value="BSD domain-like"/>
    <property type="match status" value="2"/>
</dbReference>
<dbReference type="Proteomes" id="UP001443914">
    <property type="component" value="Unassembled WGS sequence"/>
</dbReference>
<feature type="region of interest" description="Disordered" evidence="1">
    <location>
        <begin position="290"/>
        <end position="309"/>
    </location>
</feature>
<protein>
    <recommendedName>
        <fullName evidence="2">BSD domain-containing protein</fullName>
    </recommendedName>
</protein>
<feature type="domain" description="BSD" evidence="2">
    <location>
        <begin position="193"/>
        <end position="245"/>
    </location>
</feature>
<feature type="compositionally biased region" description="Basic and acidic residues" evidence="1">
    <location>
        <begin position="296"/>
        <end position="309"/>
    </location>
</feature>
<dbReference type="PANTHER" id="PTHR12856">
    <property type="entry name" value="TRANSCRIPTION INITIATION FACTOR IIH-RELATED"/>
    <property type="match status" value="1"/>
</dbReference>
<organism evidence="3 4">
    <name type="scientific">Saponaria officinalis</name>
    <name type="common">Common soapwort</name>
    <name type="synonym">Lychnis saponaria</name>
    <dbReference type="NCBI Taxonomy" id="3572"/>
    <lineage>
        <taxon>Eukaryota</taxon>
        <taxon>Viridiplantae</taxon>
        <taxon>Streptophyta</taxon>
        <taxon>Embryophyta</taxon>
        <taxon>Tracheophyta</taxon>
        <taxon>Spermatophyta</taxon>
        <taxon>Magnoliopsida</taxon>
        <taxon>eudicotyledons</taxon>
        <taxon>Gunneridae</taxon>
        <taxon>Pentapetalae</taxon>
        <taxon>Caryophyllales</taxon>
        <taxon>Caryophyllaceae</taxon>
        <taxon>Caryophylleae</taxon>
        <taxon>Saponaria</taxon>
    </lineage>
</organism>
<dbReference type="InterPro" id="IPR027079">
    <property type="entry name" value="Tfb1/GTF2H1"/>
</dbReference>